<evidence type="ECO:0000313" key="3">
    <source>
        <dbReference type="Proteomes" id="UP000257109"/>
    </source>
</evidence>
<sequence length="76" mass="7737">MCTVLEANGNPGQILLPDPKGTMKPRSSTSSLDLCGTNIGTGGCNLKVSFTTACSNSAIAHSIELDVVSIPATNKS</sequence>
<proteinExistence type="predicted"/>
<name>A0A371EJJ8_MUCPR</name>
<keyword evidence="3" id="KW-1185">Reference proteome</keyword>
<gene>
    <name evidence="2" type="ORF">CR513_55088</name>
</gene>
<comment type="caution">
    <text evidence="2">The sequence shown here is derived from an EMBL/GenBank/DDBJ whole genome shotgun (WGS) entry which is preliminary data.</text>
</comment>
<feature type="non-terminal residue" evidence="2">
    <location>
        <position position="1"/>
    </location>
</feature>
<accession>A0A371EJJ8</accession>
<dbReference type="Proteomes" id="UP000257109">
    <property type="component" value="Unassembled WGS sequence"/>
</dbReference>
<organism evidence="2 3">
    <name type="scientific">Mucuna pruriens</name>
    <name type="common">Velvet bean</name>
    <name type="synonym">Dolichos pruriens</name>
    <dbReference type="NCBI Taxonomy" id="157652"/>
    <lineage>
        <taxon>Eukaryota</taxon>
        <taxon>Viridiplantae</taxon>
        <taxon>Streptophyta</taxon>
        <taxon>Embryophyta</taxon>
        <taxon>Tracheophyta</taxon>
        <taxon>Spermatophyta</taxon>
        <taxon>Magnoliopsida</taxon>
        <taxon>eudicotyledons</taxon>
        <taxon>Gunneridae</taxon>
        <taxon>Pentapetalae</taxon>
        <taxon>rosids</taxon>
        <taxon>fabids</taxon>
        <taxon>Fabales</taxon>
        <taxon>Fabaceae</taxon>
        <taxon>Papilionoideae</taxon>
        <taxon>50 kb inversion clade</taxon>
        <taxon>NPAAA clade</taxon>
        <taxon>indigoferoid/millettioid clade</taxon>
        <taxon>Phaseoleae</taxon>
        <taxon>Mucuna</taxon>
    </lineage>
</organism>
<dbReference type="AlphaFoldDB" id="A0A371EJJ8"/>
<feature type="region of interest" description="Disordered" evidence="1">
    <location>
        <begin position="1"/>
        <end position="29"/>
    </location>
</feature>
<dbReference type="EMBL" id="QJKJ01013561">
    <property type="protein sequence ID" value="RDX66176.1"/>
    <property type="molecule type" value="Genomic_DNA"/>
</dbReference>
<evidence type="ECO:0000313" key="2">
    <source>
        <dbReference type="EMBL" id="RDX66176.1"/>
    </source>
</evidence>
<protein>
    <submittedName>
        <fullName evidence="2">Uncharacterized protein</fullName>
    </submittedName>
</protein>
<reference evidence="2" key="1">
    <citation type="submission" date="2018-05" db="EMBL/GenBank/DDBJ databases">
        <title>Draft genome of Mucuna pruriens seed.</title>
        <authorList>
            <person name="Nnadi N.E."/>
            <person name="Vos R."/>
            <person name="Hasami M.H."/>
            <person name="Devisetty U.K."/>
            <person name="Aguiy J.C."/>
        </authorList>
    </citation>
    <scope>NUCLEOTIDE SEQUENCE [LARGE SCALE GENOMIC DNA]</scope>
    <source>
        <strain evidence="2">JCA_2017</strain>
    </source>
</reference>
<evidence type="ECO:0000256" key="1">
    <source>
        <dbReference type="SAM" id="MobiDB-lite"/>
    </source>
</evidence>